<dbReference type="Gene3D" id="3.40.50.300">
    <property type="entry name" value="P-loop containing nucleotide triphosphate hydrolases"/>
    <property type="match status" value="1"/>
</dbReference>
<dbReference type="InterPro" id="IPR027417">
    <property type="entry name" value="P-loop_NTPase"/>
</dbReference>
<dbReference type="EMBL" id="JBHUKY010000054">
    <property type="protein sequence ID" value="MFD2412976.1"/>
    <property type="molecule type" value="Genomic_DNA"/>
</dbReference>
<organism evidence="1 2">
    <name type="scientific">Paenibacillus rhizoplanae</name>
    <dbReference type="NCBI Taxonomy" id="1917181"/>
    <lineage>
        <taxon>Bacteria</taxon>
        <taxon>Bacillati</taxon>
        <taxon>Bacillota</taxon>
        <taxon>Bacilli</taxon>
        <taxon>Bacillales</taxon>
        <taxon>Paenibacillaceae</taxon>
        <taxon>Paenibacillus</taxon>
    </lineage>
</organism>
<accession>A0ABW5FGB2</accession>
<reference evidence="2" key="1">
    <citation type="journal article" date="2019" name="Int. J. Syst. Evol. Microbiol.">
        <title>The Global Catalogue of Microorganisms (GCM) 10K type strain sequencing project: providing services to taxonomists for standard genome sequencing and annotation.</title>
        <authorList>
            <consortium name="The Broad Institute Genomics Platform"/>
            <consortium name="The Broad Institute Genome Sequencing Center for Infectious Disease"/>
            <person name="Wu L."/>
            <person name="Ma J."/>
        </authorList>
    </citation>
    <scope>NUCLEOTIDE SEQUENCE [LARGE SCALE GENOMIC DNA]</scope>
    <source>
        <strain evidence="2">CCM 8725</strain>
    </source>
</reference>
<evidence type="ECO:0000313" key="2">
    <source>
        <dbReference type="Proteomes" id="UP001597448"/>
    </source>
</evidence>
<dbReference type="Pfam" id="PF13238">
    <property type="entry name" value="AAA_18"/>
    <property type="match status" value="1"/>
</dbReference>
<name>A0ABW5FGB2_9BACL</name>
<dbReference type="SUPFAM" id="SSF52540">
    <property type="entry name" value="P-loop containing nucleoside triphosphate hydrolases"/>
    <property type="match status" value="1"/>
</dbReference>
<protein>
    <submittedName>
        <fullName evidence="1">AAA family ATPase</fullName>
    </submittedName>
</protein>
<sequence length="181" mass="21362">MKKLVIVNGTMGVGKSTIVSKLYKELQHSVWLDGDWCWLMNPWKVTEENKTMVMNNIHYMLNQYLDNSMFEYVFFSWVIHKESIFDEILAGLKGNEYELIKVTLMCSEEELIKRMRQDERSESEIENSINRLANYKEMNTQKLNTNGKEIDVIIKELLHMIDSELKKRAMKADNNIEKNSV</sequence>
<gene>
    <name evidence="1" type="ORF">ACFSX3_24135</name>
</gene>
<dbReference type="Proteomes" id="UP001597448">
    <property type="component" value="Unassembled WGS sequence"/>
</dbReference>
<dbReference type="RefSeq" id="WP_209989908.1">
    <property type="nucleotide sequence ID" value="NZ_JBHSVQ010000001.1"/>
</dbReference>
<keyword evidence="2" id="KW-1185">Reference proteome</keyword>
<comment type="caution">
    <text evidence="1">The sequence shown here is derived from an EMBL/GenBank/DDBJ whole genome shotgun (WGS) entry which is preliminary data.</text>
</comment>
<proteinExistence type="predicted"/>
<evidence type="ECO:0000313" key="1">
    <source>
        <dbReference type="EMBL" id="MFD2412976.1"/>
    </source>
</evidence>